<keyword evidence="2" id="KW-0732">Signal</keyword>
<accession>A0ABV7GSY3</accession>
<dbReference type="Proteomes" id="UP001595632">
    <property type="component" value="Unassembled WGS sequence"/>
</dbReference>
<proteinExistence type="predicted"/>
<dbReference type="SUPFAM" id="SSF48452">
    <property type="entry name" value="TPR-like"/>
    <property type="match status" value="1"/>
</dbReference>
<name>A0ABV7GSY3_9RHOB</name>
<dbReference type="InterPro" id="IPR011990">
    <property type="entry name" value="TPR-like_helical_dom_sf"/>
</dbReference>
<evidence type="ECO:0000256" key="2">
    <source>
        <dbReference type="SAM" id="SignalP"/>
    </source>
</evidence>
<comment type="caution">
    <text evidence="3">The sequence shown here is derived from an EMBL/GenBank/DDBJ whole genome shotgun (WGS) entry which is preliminary data.</text>
</comment>
<keyword evidence="1" id="KW-0802">TPR repeat</keyword>
<evidence type="ECO:0000313" key="4">
    <source>
        <dbReference type="Proteomes" id="UP001595632"/>
    </source>
</evidence>
<dbReference type="RefSeq" id="WP_275633729.1">
    <property type="nucleotide sequence ID" value="NZ_JARGYD010000006.1"/>
</dbReference>
<feature type="chain" id="PRO_5045140827" evidence="2">
    <location>
        <begin position="19"/>
        <end position="177"/>
    </location>
</feature>
<reference evidence="4" key="1">
    <citation type="journal article" date="2019" name="Int. J. Syst. Evol. Microbiol.">
        <title>The Global Catalogue of Microorganisms (GCM) 10K type strain sequencing project: providing services to taxonomists for standard genome sequencing and annotation.</title>
        <authorList>
            <consortium name="The Broad Institute Genomics Platform"/>
            <consortium name="The Broad Institute Genome Sequencing Center for Infectious Disease"/>
            <person name="Wu L."/>
            <person name="Ma J."/>
        </authorList>
    </citation>
    <scope>NUCLEOTIDE SEQUENCE [LARGE SCALE GENOMIC DNA]</scope>
    <source>
        <strain evidence="4">KCTC 52366</strain>
    </source>
</reference>
<organism evidence="3 4">
    <name type="scientific">Psychromarinibacter halotolerans</name>
    <dbReference type="NCBI Taxonomy" id="1775175"/>
    <lineage>
        <taxon>Bacteria</taxon>
        <taxon>Pseudomonadati</taxon>
        <taxon>Pseudomonadota</taxon>
        <taxon>Alphaproteobacteria</taxon>
        <taxon>Rhodobacterales</taxon>
        <taxon>Paracoccaceae</taxon>
        <taxon>Psychromarinibacter</taxon>
    </lineage>
</organism>
<gene>
    <name evidence="3" type="ORF">ACFOGP_17740</name>
</gene>
<protein>
    <submittedName>
        <fullName evidence="3">Tetratricopeptide repeat protein</fullName>
    </submittedName>
</protein>
<evidence type="ECO:0000256" key="1">
    <source>
        <dbReference type="PROSITE-ProRule" id="PRU00339"/>
    </source>
</evidence>
<sequence>MRRLLAPALLLFPLAAFAAGSGSDSPPTPTETTTTCTDGMVFDADLGKCVEPEVESLNDDQRYRAVRELAYAGRLDDALRVLASMGDQQDDRVLTYYGYVHRARGDFELGDSYYLQAIDANPDNLLARSYMGQGLVIRGRVDEAYAQLTQIRARGGAGTWPEQALVQAILTGHDTSY</sequence>
<feature type="signal peptide" evidence="2">
    <location>
        <begin position="1"/>
        <end position="18"/>
    </location>
</feature>
<feature type="repeat" description="TPR" evidence="1">
    <location>
        <begin position="91"/>
        <end position="124"/>
    </location>
</feature>
<dbReference type="PROSITE" id="PS50005">
    <property type="entry name" value="TPR"/>
    <property type="match status" value="1"/>
</dbReference>
<dbReference type="EMBL" id="JBHRTB010000010">
    <property type="protein sequence ID" value="MFC3144570.1"/>
    <property type="molecule type" value="Genomic_DNA"/>
</dbReference>
<dbReference type="Gene3D" id="1.25.40.10">
    <property type="entry name" value="Tetratricopeptide repeat domain"/>
    <property type="match status" value="1"/>
</dbReference>
<evidence type="ECO:0000313" key="3">
    <source>
        <dbReference type="EMBL" id="MFC3144570.1"/>
    </source>
</evidence>
<keyword evidence="4" id="KW-1185">Reference proteome</keyword>
<dbReference type="InterPro" id="IPR019734">
    <property type="entry name" value="TPR_rpt"/>
</dbReference>